<evidence type="ECO:0000313" key="1">
    <source>
        <dbReference type="EMBL" id="EGX87627.1"/>
    </source>
</evidence>
<sequence length="50" mass="5825">MGPPSCFYTVRIKVYLNNNKSNNNVNLLNKLRIYFLYILGYIDLVAKSLI</sequence>
<proteinExistence type="predicted"/>
<dbReference type="AlphaFoldDB" id="G3JUU7"/>
<accession>G3JUU7</accession>
<dbReference type="KEGG" id="cmt:CCM_09588"/>
<reference evidence="1 2" key="1">
    <citation type="journal article" date="2011" name="Genome Biol.">
        <title>Genome sequence of the insect pathogenic fungus Cordyceps militaris, a valued traditional Chinese medicine.</title>
        <authorList>
            <person name="Zheng P."/>
            <person name="Xia Y."/>
            <person name="Xiao G."/>
            <person name="Xiong C."/>
            <person name="Hu X."/>
            <person name="Zhang S."/>
            <person name="Zheng H."/>
            <person name="Huang Y."/>
            <person name="Zhou Y."/>
            <person name="Wang S."/>
            <person name="Zhao G.P."/>
            <person name="Liu X."/>
            <person name="St Leger R.J."/>
            <person name="Wang C."/>
        </authorList>
    </citation>
    <scope>NUCLEOTIDE SEQUENCE [LARGE SCALE GENOMIC DNA]</scope>
    <source>
        <strain evidence="1 2">CM01</strain>
    </source>
</reference>
<protein>
    <submittedName>
        <fullName evidence="1">Uncharacterized protein</fullName>
    </submittedName>
</protein>
<dbReference type="EMBL" id="JH126408">
    <property type="protein sequence ID" value="EGX87627.1"/>
    <property type="molecule type" value="Genomic_DNA"/>
</dbReference>
<gene>
    <name evidence="1" type="ORF">CCM_09588</name>
</gene>
<organism evidence="1 2">
    <name type="scientific">Cordyceps militaris (strain CM01)</name>
    <name type="common">Caterpillar fungus</name>
    <dbReference type="NCBI Taxonomy" id="983644"/>
    <lineage>
        <taxon>Eukaryota</taxon>
        <taxon>Fungi</taxon>
        <taxon>Dikarya</taxon>
        <taxon>Ascomycota</taxon>
        <taxon>Pezizomycotina</taxon>
        <taxon>Sordariomycetes</taxon>
        <taxon>Hypocreomycetidae</taxon>
        <taxon>Hypocreales</taxon>
        <taxon>Cordycipitaceae</taxon>
        <taxon>Cordyceps</taxon>
    </lineage>
</organism>
<dbReference type="Proteomes" id="UP000001610">
    <property type="component" value="Unassembled WGS sequence"/>
</dbReference>
<evidence type="ECO:0000313" key="2">
    <source>
        <dbReference type="Proteomes" id="UP000001610"/>
    </source>
</evidence>
<dbReference type="GeneID" id="18171590"/>
<dbReference type="RefSeq" id="XP_006674784.1">
    <property type="nucleotide sequence ID" value="XM_006674721.1"/>
</dbReference>
<dbReference type="VEuPathDB" id="FungiDB:CCM_09588"/>
<name>G3JUU7_CORMM</name>
<keyword evidence="2" id="KW-1185">Reference proteome</keyword>
<dbReference type="InParanoid" id="G3JUU7"/>
<dbReference type="HOGENOM" id="CLU_3124968_0_0_1"/>